<gene>
    <name evidence="3" type="ORF">COY14_04290</name>
</gene>
<dbReference type="PRINTS" id="PR00813">
    <property type="entry name" value="BCTERIALGSPG"/>
</dbReference>
<dbReference type="InterPro" id="IPR000983">
    <property type="entry name" value="Bac_GSPG_pilin"/>
</dbReference>
<dbReference type="InterPro" id="IPR012902">
    <property type="entry name" value="N_methyl_site"/>
</dbReference>
<organism evidence="3 4">
    <name type="scientific">Candidatus Roizmanbacteria bacterium CG_4_10_14_0_2_um_filter_36_9</name>
    <dbReference type="NCBI Taxonomy" id="1974823"/>
    <lineage>
        <taxon>Bacteria</taxon>
        <taxon>Candidatus Roizmaniibacteriota</taxon>
    </lineage>
</organism>
<evidence type="ECO:0000313" key="4">
    <source>
        <dbReference type="Proteomes" id="UP000230027"/>
    </source>
</evidence>
<keyword evidence="2" id="KW-0472">Membrane</keyword>
<keyword evidence="1" id="KW-0488">Methylation</keyword>
<comment type="caution">
    <text evidence="3">The sequence shown here is derived from an EMBL/GenBank/DDBJ whole genome shotgun (WGS) entry which is preliminary data.</text>
</comment>
<name>A0A2M7U2Q5_9BACT</name>
<keyword evidence="2" id="KW-1133">Transmembrane helix</keyword>
<sequence length="186" mass="20833">MKLMNKKIINDGFTLIELIVVMSIITILMSISISAYFIGLRRSRDSRRIADINTLINTIQTYNVEMGEYPGESDDTGEHISQNCASDLRDDLIANRLIESFPSDPFSASIGCNLSLVTNIDQQYFYGWDSDRALMSECISINRLETVWGLNQLIAKFGQAKSVTTLGDANIGSTSPMQFNYCFVMN</sequence>
<protein>
    <recommendedName>
        <fullName evidence="5">Type II secretion system protein GspG C-terminal domain-containing protein</fullName>
    </recommendedName>
</protein>
<dbReference type="GO" id="GO:0015627">
    <property type="term" value="C:type II protein secretion system complex"/>
    <property type="evidence" value="ECO:0007669"/>
    <property type="project" value="InterPro"/>
</dbReference>
<keyword evidence="2" id="KW-0812">Transmembrane</keyword>
<dbReference type="Proteomes" id="UP000230027">
    <property type="component" value="Unassembled WGS sequence"/>
</dbReference>
<dbReference type="SUPFAM" id="SSF54523">
    <property type="entry name" value="Pili subunits"/>
    <property type="match status" value="1"/>
</dbReference>
<evidence type="ECO:0000256" key="2">
    <source>
        <dbReference type="SAM" id="Phobius"/>
    </source>
</evidence>
<dbReference type="GO" id="GO:0015628">
    <property type="term" value="P:protein secretion by the type II secretion system"/>
    <property type="evidence" value="ECO:0007669"/>
    <property type="project" value="InterPro"/>
</dbReference>
<dbReference type="EMBL" id="PFOD01000073">
    <property type="protein sequence ID" value="PIZ64641.1"/>
    <property type="molecule type" value="Genomic_DNA"/>
</dbReference>
<evidence type="ECO:0000256" key="1">
    <source>
        <dbReference type="ARBA" id="ARBA00022481"/>
    </source>
</evidence>
<feature type="transmembrane region" description="Helical" evidence="2">
    <location>
        <begin position="12"/>
        <end position="38"/>
    </location>
</feature>
<dbReference type="Pfam" id="PF07963">
    <property type="entry name" value="N_methyl"/>
    <property type="match status" value="1"/>
</dbReference>
<proteinExistence type="predicted"/>
<evidence type="ECO:0008006" key="5">
    <source>
        <dbReference type="Google" id="ProtNLM"/>
    </source>
</evidence>
<dbReference type="AlphaFoldDB" id="A0A2M7U2Q5"/>
<dbReference type="Gene3D" id="3.30.700.10">
    <property type="entry name" value="Glycoprotein, Type 4 Pilin"/>
    <property type="match status" value="1"/>
</dbReference>
<accession>A0A2M7U2Q5</accession>
<reference evidence="4" key="1">
    <citation type="submission" date="2017-09" db="EMBL/GenBank/DDBJ databases">
        <title>Depth-based differentiation of microbial function through sediment-hosted aquifers and enrichment of novel symbionts in the deep terrestrial subsurface.</title>
        <authorList>
            <person name="Probst A.J."/>
            <person name="Ladd B."/>
            <person name="Jarett J.K."/>
            <person name="Geller-Mcgrath D.E."/>
            <person name="Sieber C.M.K."/>
            <person name="Emerson J.B."/>
            <person name="Anantharaman K."/>
            <person name="Thomas B.C."/>
            <person name="Malmstrom R."/>
            <person name="Stieglmeier M."/>
            <person name="Klingl A."/>
            <person name="Woyke T."/>
            <person name="Ryan C.M."/>
            <person name="Banfield J.F."/>
        </authorList>
    </citation>
    <scope>NUCLEOTIDE SEQUENCE [LARGE SCALE GENOMIC DNA]</scope>
</reference>
<dbReference type="NCBIfam" id="TIGR02532">
    <property type="entry name" value="IV_pilin_GFxxxE"/>
    <property type="match status" value="1"/>
</dbReference>
<dbReference type="InterPro" id="IPR045584">
    <property type="entry name" value="Pilin-like"/>
</dbReference>
<evidence type="ECO:0000313" key="3">
    <source>
        <dbReference type="EMBL" id="PIZ64641.1"/>
    </source>
</evidence>